<keyword evidence="2" id="KW-1185">Reference proteome</keyword>
<reference evidence="1 2" key="1">
    <citation type="journal article" date="2018" name="Mol. Biol. Evol.">
        <title>Broad Genomic Sampling Reveals a Smut Pathogenic Ancestry of the Fungal Clade Ustilaginomycotina.</title>
        <authorList>
            <person name="Kijpornyongpan T."/>
            <person name="Mondo S.J."/>
            <person name="Barry K."/>
            <person name="Sandor L."/>
            <person name="Lee J."/>
            <person name="Lipzen A."/>
            <person name="Pangilinan J."/>
            <person name="LaButti K."/>
            <person name="Hainaut M."/>
            <person name="Henrissat B."/>
            <person name="Grigoriev I.V."/>
            <person name="Spatafora J.W."/>
            <person name="Aime M.C."/>
        </authorList>
    </citation>
    <scope>NUCLEOTIDE SEQUENCE [LARGE SCALE GENOMIC DNA]</scope>
    <source>
        <strain evidence="1 2">SA 807</strain>
    </source>
</reference>
<protein>
    <submittedName>
        <fullName evidence="1">Uncharacterized protein</fullName>
    </submittedName>
</protein>
<evidence type="ECO:0000313" key="1">
    <source>
        <dbReference type="EMBL" id="PWN49541.1"/>
    </source>
</evidence>
<name>A0ACD0NUQ9_9BASI</name>
<sequence length="468" mass="53350">MATGRIREGIRPLYRSILHQARLLSHTWKDRTILDSHTYLARKWLEQASLATDEVIHLEVVGKGKEKMKEDPRYFPPALSSMEIRARKRFDRAKDHLRHLADANMGWPHAVRRALEAAYGRRGRLRREILNIIKPTPSRSTEEVEIAKVSDRKREVHPLLRALILSSHSNRGSAPKPAHFDWPPESILPPRDDANLKAMGKVMSRRREMNAKAKWLAAQMRKVIVPIEVRKRQGDRTKEGEMGKEERRDAGAPWCWLEKLENQAKSPGPGAFLPRRLRSEEAWHDEGRRGWVEGGGSGGRESGPVYLDRAREEARHFSSQMGYEPNRRRKPCSKTQGWIRGPRDYEREPRARRREYMRILAISPLVEVGGCESEQEGSRAAVREQGQGRAPPSVKPSSWARDTQRGIQACFPPPSPAVQVREGESRKKSVNVKRSRLSLLRINARGAASGSEGFLSAEEIEFLRSGSK</sequence>
<dbReference type="Proteomes" id="UP000245626">
    <property type="component" value="Unassembled WGS sequence"/>
</dbReference>
<evidence type="ECO:0000313" key="2">
    <source>
        <dbReference type="Proteomes" id="UP000245626"/>
    </source>
</evidence>
<gene>
    <name evidence="1" type="ORF">IE53DRAFT_388229</name>
</gene>
<accession>A0ACD0NUQ9</accession>
<organism evidence="1 2">
    <name type="scientific">Violaceomyces palustris</name>
    <dbReference type="NCBI Taxonomy" id="1673888"/>
    <lineage>
        <taxon>Eukaryota</taxon>
        <taxon>Fungi</taxon>
        <taxon>Dikarya</taxon>
        <taxon>Basidiomycota</taxon>
        <taxon>Ustilaginomycotina</taxon>
        <taxon>Ustilaginomycetes</taxon>
        <taxon>Violaceomycetales</taxon>
        <taxon>Violaceomycetaceae</taxon>
        <taxon>Violaceomyces</taxon>
    </lineage>
</organism>
<dbReference type="EMBL" id="KZ820036">
    <property type="protein sequence ID" value="PWN49541.1"/>
    <property type="molecule type" value="Genomic_DNA"/>
</dbReference>
<proteinExistence type="predicted"/>